<dbReference type="AlphaFoldDB" id="A0A1W5ZW98"/>
<dbReference type="STRING" id="402384.HM131_12200"/>
<dbReference type="RefSeq" id="WP_085030021.1">
    <property type="nucleotide sequence ID" value="NZ_CP020772.1"/>
</dbReference>
<feature type="compositionally biased region" description="Basic and acidic residues" evidence="6">
    <location>
        <begin position="34"/>
        <end position="44"/>
    </location>
</feature>
<comment type="subunit">
    <text evidence="5">Homodimer. Interacts with FtsZ.</text>
</comment>
<proteinExistence type="inferred from homology"/>
<sequence>MSMKNKFRSFFTLDDEYEYIEEEVEDDEMEEEYEPKQRTTRKQDTQNIVSLKSAKSSSKMVLSEPSNYNEAQEIADQLVNRRAVVINLQRVDHHQAKRIVDFLSGTVYAIGGDIQKLGAQTFLCTPDNVEISGSISEMISQEEDEIYRRW</sequence>
<dbReference type="Gene3D" id="3.30.110.150">
    <property type="entry name" value="SepF-like protein"/>
    <property type="match status" value="1"/>
</dbReference>
<dbReference type="Proteomes" id="UP000192527">
    <property type="component" value="Chromosome"/>
</dbReference>
<dbReference type="InterPro" id="IPR023052">
    <property type="entry name" value="Cell_div_SepF"/>
</dbReference>
<keyword evidence="5" id="KW-0963">Cytoplasm</keyword>
<dbReference type="GO" id="GO:0043093">
    <property type="term" value="P:FtsZ-dependent cytokinesis"/>
    <property type="evidence" value="ECO:0007669"/>
    <property type="project" value="UniProtKB-UniRule"/>
</dbReference>
<dbReference type="HAMAP" id="MF_01197">
    <property type="entry name" value="SepF"/>
    <property type="match status" value="1"/>
</dbReference>
<dbReference type="KEGG" id="hmn:HM131_12200"/>
<evidence type="ECO:0000256" key="4">
    <source>
        <dbReference type="ARBA" id="ARBA00044936"/>
    </source>
</evidence>
<gene>
    <name evidence="5" type="primary">sepF</name>
    <name evidence="7" type="ORF">HM131_12200</name>
</gene>
<organism evidence="7 8">
    <name type="scientific">Halobacillus mangrovi</name>
    <dbReference type="NCBI Taxonomy" id="402384"/>
    <lineage>
        <taxon>Bacteria</taxon>
        <taxon>Bacillati</taxon>
        <taxon>Bacillota</taxon>
        <taxon>Bacilli</taxon>
        <taxon>Bacillales</taxon>
        <taxon>Bacillaceae</taxon>
        <taxon>Halobacillus</taxon>
    </lineage>
</organism>
<name>A0A1W5ZW98_9BACI</name>
<feature type="region of interest" description="Disordered" evidence="6">
    <location>
        <begin position="23"/>
        <end position="45"/>
    </location>
</feature>
<dbReference type="InterPro" id="IPR038594">
    <property type="entry name" value="SepF-like_sf"/>
</dbReference>
<protein>
    <recommendedName>
        <fullName evidence="5">Cell division protein SepF</fullName>
    </recommendedName>
</protein>
<dbReference type="Pfam" id="PF04472">
    <property type="entry name" value="SepF"/>
    <property type="match status" value="1"/>
</dbReference>
<evidence type="ECO:0000256" key="2">
    <source>
        <dbReference type="ARBA" id="ARBA00023210"/>
    </source>
</evidence>
<evidence type="ECO:0000313" key="7">
    <source>
        <dbReference type="EMBL" id="ARI77558.1"/>
    </source>
</evidence>
<evidence type="ECO:0000256" key="5">
    <source>
        <dbReference type="HAMAP-Rule" id="MF_01197"/>
    </source>
</evidence>
<dbReference type="EMBL" id="CP020772">
    <property type="protein sequence ID" value="ARI77558.1"/>
    <property type="molecule type" value="Genomic_DNA"/>
</dbReference>
<dbReference type="GO" id="GO:0005737">
    <property type="term" value="C:cytoplasm"/>
    <property type="evidence" value="ECO:0007669"/>
    <property type="project" value="UniProtKB-SubCell"/>
</dbReference>
<comment type="similarity">
    <text evidence="5">Belongs to the SepF family.</text>
</comment>
<keyword evidence="2 5" id="KW-0717">Septation</keyword>
<dbReference type="PANTHER" id="PTHR35798">
    <property type="entry name" value="CELL DIVISION PROTEIN SEPF"/>
    <property type="match status" value="1"/>
</dbReference>
<feature type="compositionally biased region" description="Acidic residues" evidence="6">
    <location>
        <begin position="23"/>
        <end position="33"/>
    </location>
</feature>
<evidence type="ECO:0000256" key="3">
    <source>
        <dbReference type="ARBA" id="ARBA00023306"/>
    </source>
</evidence>
<keyword evidence="1 5" id="KW-0132">Cell division</keyword>
<dbReference type="PANTHER" id="PTHR35798:SF1">
    <property type="entry name" value="CELL DIVISION PROTEIN SEPF"/>
    <property type="match status" value="1"/>
</dbReference>
<reference evidence="7 8" key="1">
    <citation type="submission" date="2017-04" db="EMBL/GenBank/DDBJ databases">
        <title>The whole genome sequencing and assembly of Halobacillus mangrovi strain.</title>
        <authorList>
            <person name="Lee S.-J."/>
            <person name="Park M.-K."/>
            <person name="Kim J.-Y."/>
            <person name="Lee Y.-J."/>
            <person name="Yi H."/>
            <person name="Bahn Y.-S."/>
            <person name="Kim J.F."/>
            <person name="Lee D.-W."/>
        </authorList>
    </citation>
    <scope>NUCLEOTIDE SEQUENCE [LARGE SCALE GENOMIC DNA]</scope>
    <source>
        <strain evidence="7 8">KTB 131</strain>
    </source>
</reference>
<accession>A0A1W5ZW98</accession>
<dbReference type="InterPro" id="IPR007561">
    <property type="entry name" value="Cell_div_SepF/SepF-rel"/>
</dbReference>
<evidence type="ECO:0000313" key="8">
    <source>
        <dbReference type="Proteomes" id="UP000192527"/>
    </source>
</evidence>
<keyword evidence="8" id="KW-1185">Reference proteome</keyword>
<keyword evidence="3 5" id="KW-0131">Cell cycle</keyword>
<comment type="subcellular location">
    <subcellularLocation>
        <location evidence="5">Cytoplasm</location>
    </subcellularLocation>
    <text evidence="5">Localizes to the division site, in a FtsZ-dependent manner.</text>
</comment>
<comment type="function">
    <text evidence="4 5">Cell division protein that is part of the divisome complex and is recruited early to the Z-ring. Probably stimulates Z-ring formation, perhaps through the cross-linking of FtsZ protofilaments. Its function overlaps with FtsA.</text>
</comment>
<dbReference type="GO" id="GO:0000917">
    <property type="term" value="P:division septum assembly"/>
    <property type="evidence" value="ECO:0007669"/>
    <property type="project" value="UniProtKB-KW"/>
</dbReference>
<evidence type="ECO:0000256" key="6">
    <source>
        <dbReference type="SAM" id="MobiDB-lite"/>
    </source>
</evidence>
<evidence type="ECO:0000256" key="1">
    <source>
        <dbReference type="ARBA" id="ARBA00022618"/>
    </source>
</evidence>